<evidence type="ECO:0000256" key="1">
    <source>
        <dbReference type="PROSITE-ProRule" id="PRU00042"/>
    </source>
</evidence>
<feature type="region of interest" description="Disordered" evidence="2">
    <location>
        <begin position="1209"/>
        <end position="1440"/>
    </location>
</feature>
<feature type="compositionally biased region" description="Basic and acidic residues" evidence="2">
    <location>
        <begin position="1404"/>
        <end position="1415"/>
    </location>
</feature>
<dbReference type="EMBL" id="OZ021742">
    <property type="protein sequence ID" value="CAK9327187.1"/>
    <property type="molecule type" value="Genomic_DNA"/>
</dbReference>
<dbReference type="SMART" id="SM00355">
    <property type="entry name" value="ZnF_C2H2"/>
    <property type="match status" value="4"/>
</dbReference>
<dbReference type="PANTHER" id="PTHR10694">
    <property type="entry name" value="LYSINE-SPECIFIC DEMETHYLASE"/>
    <property type="match status" value="1"/>
</dbReference>
<evidence type="ECO:0008006" key="8">
    <source>
        <dbReference type="Google" id="ProtNLM"/>
    </source>
</evidence>
<dbReference type="SMART" id="SM00558">
    <property type="entry name" value="JmjC"/>
    <property type="match status" value="1"/>
</dbReference>
<dbReference type="Proteomes" id="UP001642487">
    <property type="component" value="Chromosome 8"/>
</dbReference>
<organism evidence="6 7">
    <name type="scientific">Citrullus colocynthis</name>
    <name type="common">colocynth</name>
    <dbReference type="NCBI Taxonomy" id="252529"/>
    <lineage>
        <taxon>Eukaryota</taxon>
        <taxon>Viridiplantae</taxon>
        <taxon>Streptophyta</taxon>
        <taxon>Embryophyta</taxon>
        <taxon>Tracheophyta</taxon>
        <taxon>Spermatophyta</taxon>
        <taxon>Magnoliopsida</taxon>
        <taxon>eudicotyledons</taxon>
        <taxon>Gunneridae</taxon>
        <taxon>Pentapetalae</taxon>
        <taxon>rosids</taxon>
        <taxon>fabids</taxon>
        <taxon>Cucurbitales</taxon>
        <taxon>Cucurbitaceae</taxon>
        <taxon>Benincaseae</taxon>
        <taxon>Citrullus</taxon>
    </lineage>
</organism>
<feature type="compositionally biased region" description="Basic residues" evidence="2">
    <location>
        <begin position="1367"/>
        <end position="1376"/>
    </location>
</feature>
<dbReference type="PROSITE" id="PS51183">
    <property type="entry name" value="JMJN"/>
    <property type="match status" value="1"/>
</dbReference>
<dbReference type="InterPro" id="IPR003347">
    <property type="entry name" value="JmjC_dom"/>
</dbReference>
<feature type="compositionally biased region" description="Basic residues" evidence="2">
    <location>
        <begin position="1302"/>
        <end position="1311"/>
    </location>
</feature>
<evidence type="ECO:0000259" key="3">
    <source>
        <dbReference type="PROSITE" id="PS50157"/>
    </source>
</evidence>
<keyword evidence="7" id="KW-1185">Reference proteome</keyword>
<keyword evidence="1" id="KW-0863">Zinc-finger</keyword>
<evidence type="ECO:0000259" key="4">
    <source>
        <dbReference type="PROSITE" id="PS51183"/>
    </source>
</evidence>
<proteinExistence type="predicted"/>
<dbReference type="PROSITE" id="PS51184">
    <property type="entry name" value="JMJC"/>
    <property type="match status" value="1"/>
</dbReference>
<dbReference type="PROSITE" id="PS50157">
    <property type="entry name" value="ZINC_FINGER_C2H2_2"/>
    <property type="match status" value="3"/>
</dbReference>
<dbReference type="InterPro" id="IPR013087">
    <property type="entry name" value="Znf_C2H2_type"/>
</dbReference>
<feature type="compositionally biased region" description="Basic residues" evidence="2">
    <location>
        <begin position="1210"/>
        <end position="1220"/>
    </location>
</feature>
<dbReference type="InterPro" id="IPR036236">
    <property type="entry name" value="Znf_C2H2_sf"/>
</dbReference>
<gene>
    <name evidence="6" type="ORF">CITCOLO1_LOCUS19558</name>
</gene>
<dbReference type="SUPFAM" id="SSF51197">
    <property type="entry name" value="Clavaminate synthase-like"/>
    <property type="match status" value="1"/>
</dbReference>
<feature type="region of interest" description="Disordered" evidence="2">
    <location>
        <begin position="1022"/>
        <end position="1044"/>
    </location>
</feature>
<keyword evidence="1" id="KW-0862">Zinc</keyword>
<feature type="region of interest" description="Disordered" evidence="2">
    <location>
        <begin position="745"/>
        <end position="773"/>
    </location>
</feature>
<feature type="domain" description="C2H2-type" evidence="3">
    <location>
        <begin position="1468"/>
        <end position="1497"/>
    </location>
</feature>
<name>A0ABP0Z994_9ROSI</name>
<reference evidence="6 7" key="1">
    <citation type="submission" date="2024-03" db="EMBL/GenBank/DDBJ databases">
        <authorList>
            <person name="Gkanogiannis A."/>
            <person name="Becerra Lopez-Lavalle L."/>
        </authorList>
    </citation>
    <scope>NUCLEOTIDE SEQUENCE [LARGE SCALE GENOMIC DNA]</scope>
</reference>
<dbReference type="Gene3D" id="2.60.120.650">
    <property type="entry name" value="Cupin"/>
    <property type="match status" value="1"/>
</dbReference>
<protein>
    <recommendedName>
        <fullName evidence="8">Lysine-specific demethylase REF6</fullName>
    </recommendedName>
</protein>
<accession>A0ABP0Z994</accession>
<evidence type="ECO:0000313" key="6">
    <source>
        <dbReference type="EMBL" id="CAK9327187.1"/>
    </source>
</evidence>
<dbReference type="PANTHER" id="PTHR10694:SF38">
    <property type="entry name" value="LYSINE-SPECIFIC DEMETHYLASE REF6"/>
    <property type="match status" value="1"/>
</dbReference>
<evidence type="ECO:0000256" key="2">
    <source>
        <dbReference type="SAM" id="MobiDB-lite"/>
    </source>
</evidence>
<feature type="domain" description="C2H2-type" evidence="3">
    <location>
        <begin position="1528"/>
        <end position="1559"/>
    </location>
</feature>
<dbReference type="PROSITE" id="PS00028">
    <property type="entry name" value="ZINC_FINGER_C2H2_1"/>
    <property type="match status" value="3"/>
</dbReference>
<evidence type="ECO:0000259" key="5">
    <source>
        <dbReference type="PROSITE" id="PS51184"/>
    </source>
</evidence>
<feature type="compositionally biased region" description="Acidic residues" evidence="2">
    <location>
        <begin position="1225"/>
        <end position="1234"/>
    </location>
</feature>
<dbReference type="SMART" id="SM00545">
    <property type="entry name" value="JmjN"/>
    <property type="match status" value="1"/>
</dbReference>
<dbReference type="Gene3D" id="3.30.160.60">
    <property type="entry name" value="Classic Zinc Finger"/>
    <property type="match status" value="1"/>
</dbReference>
<dbReference type="Pfam" id="PF02373">
    <property type="entry name" value="JmjC"/>
    <property type="match status" value="1"/>
</dbReference>
<feature type="compositionally biased region" description="Basic residues" evidence="2">
    <location>
        <begin position="1239"/>
        <end position="1252"/>
    </location>
</feature>
<dbReference type="InterPro" id="IPR003349">
    <property type="entry name" value="JmjN"/>
</dbReference>
<dbReference type="Pfam" id="PF02375">
    <property type="entry name" value="JmjN"/>
    <property type="match status" value="1"/>
</dbReference>
<evidence type="ECO:0000313" key="7">
    <source>
        <dbReference type="Proteomes" id="UP001642487"/>
    </source>
</evidence>
<feature type="domain" description="C2H2-type" evidence="3">
    <location>
        <begin position="1498"/>
        <end position="1527"/>
    </location>
</feature>
<keyword evidence="1" id="KW-0479">Metal-binding</keyword>
<feature type="domain" description="JmjC" evidence="5">
    <location>
        <begin position="198"/>
        <end position="364"/>
    </location>
</feature>
<dbReference type="SUPFAM" id="SSF57667">
    <property type="entry name" value="beta-beta-alpha zinc fingers"/>
    <property type="match status" value="2"/>
</dbReference>
<feature type="domain" description="JmjN" evidence="4">
    <location>
        <begin position="24"/>
        <end position="65"/>
    </location>
</feature>
<sequence length="1561" mass="174686">MAATAMAAEPTQEVLSWLKTLPLAPEYHPTLAEFQDPISYIFKIEKEASKFGICKIVPPVPPSPKKTVIVNFNKSLAARAPCSGSTNSKSPPTFTTRQQQIGFCPRKTRPVQKSVWQSGEYYTFQQFEAKAKNFEKSYLKKCAKKGGLSSLEIETLYWRATLDKPFSVEYANDMPGSAFVPVSAKTFREAGEGTTLGETAWNMRGVSRAKGSLLRFMKEEIPGVTSPMVYVAMMFSWFAWHVEDHDLHSLNYLHMGAGKTWYGVPRDAAVAFEEVVRVQGYGGEINPLVTFAVLGEKTTVMSPEVLVSAGVPCCRLVQNAGEFVVTFPRAYHTGFSHGFNCGEAANIATPEWLRVAKDAAIRRASINYPPMVSHYQLLYDLALSSRAPMCAGAEPRSSRLKDKRRSEGETVIKELFVQNIVENNTLLDILGRGASVVLLPPGSLESIYSRLRVGSHLRAKSRFPAGVCSSKEETKSPQSFDYDNLALENSPGINRVKGFYSANGLYSTLSESSTDNLCASSSRSLNANHERGGNVQSDGLSDQRLFSCVTCGILSFACVAIIQPREQAARYLMSADCSFFNDWVVGSGIASEGIATRDGHAVSSRQNSNRGKRDKCVSDGLYDVPVQAVNRQLTVADESYEANLNTEKRNETSALGMLALTYGHSSDSEEDHAEADAALNADDDAKLMICSSEDQYQFENSGLSSGEYCKNTAISNNDPSSYGVNAADQLQFQVNDYEEFGRARSDSKDSFNCSSESEMDGIGSTKKNGLSTRYQDSHVNVRSSLDADTDKPVFDKSTEPVEIENMPFAPDIDEDSSRLHVFCLEHAKEVEQQLRPIGGVNILLLCHPDYPKMEAEAKLLAQELNMNHLWTDTMFRGATQDEEKRIQLALDSEEATPGNGDWAVKLGINLFYSANLSHSPLYSKQMPYNSVIYNAFGRSTSANSSGKPKVYQRRTGKLKRVVAGKWCGKVWMSNQVHPLLAKRDPQEEDVDIFPSWTMSDEKIDRKPENIQKNETVMVNRKSAGKRKMTYGSGTTKKAKPIESEDMVSDASVEDCIHQHHSILRNKRSKFVESNDAISDDSVEDDSCRKHGVPISKGVTYCGIDDTGSDDSLGDCHNLRRRFSGFKLPKWGEIEPALSDDSLEHYSSQHRGKNIKSKTEEYIERQDALSDECLESGSLKQYRRIPRSKKTKVLKKNAISHDIRDDSFLWHHQRPSRSKKAKSIESEDAASEDSLENNSHQHRSMPQRKPVKRTARENAFSDGPDEDDNSLLQHRNIRRNVQFKYSEREITSDDQLDDSANQSRRRVLRSKPVKTETISQMKQEILRPARRGASQTLKEEFAQSLKRGGRHTLKLETPQPKIQPATNRRGKQTKRNSKSTDLESEEEQPGGPSTRLRKRTPKPTKLSEVKPKDKKPFGKKKVKNGSSLKTPAGHRDSKARDEESEYLCDIEGCNMSFGSKQELAMHKRNICPVKGCGKKFFSHKYLVQHRRVHMDDRPLKCPWKGCKMTFKWAWARTEHIRVHTGARPYVCAEPGCGQTFRFVSDFSRHKRKTGHSTKKGRG</sequence>